<accession>A0A3S0JX80</accession>
<protein>
    <submittedName>
        <fullName evidence="1">ROK family protein</fullName>
    </submittedName>
</protein>
<gene>
    <name evidence="1" type="ORF">EJ104_01075</name>
</gene>
<dbReference type="PANTHER" id="PTHR18964:SF146">
    <property type="entry name" value="POLYPHOSPHATE GLUCOKINASE"/>
    <property type="match status" value="1"/>
</dbReference>
<evidence type="ECO:0000313" key="2">
    <source>
        <dbReference type="Proteomes" id="UP000277766"/>
    </source>
</evidence>
<dbReference type="SUPFAM" id="SSF53067">
    <property type="entry name" value="Actin-like ATPase domain"/>
    <property type="match status" value="1"/>
</dbReference>
<dbReference type="CDD" id="cd24058">
    <property type="entry name" value="ASKHA_NBD_ROK_PPGK"/>
    <property type="match status" value="1"/>
</dbReference>
<dbReference type="OrthoDB" id="9795247at2"/>
<dbReference type="NCBIfam" id="NF045942">
    <property type="entry name" value="PolPhglucPhase"/>
    <property type="match status" value="1"/>
</dbReference>
<dbReference type="Gene3D" id="3.30.420.40">
    <property type="match status" value="2"/>
</dbReference>
<dbReference type="AlphaFoldDB" id="A0A3S0JX80"/>
<dbReference type="Pfam" id="PF00480">
    <property type="entry name" value="ROK"/>
    <property type="match status" value="1"/>
</dbReference>
<dbReference type="PANTHER" id="PTHR18964">
    <property type="entry name" value="ROK (REPRESSOR, ORF, KINASE) FAMILY"/>
    <property type="match status" value="1"/>
</dbReference>
<dbReference type="EMBL" id="RXPE01000001">
    <property type="protein sequence ID" value="RTR30875.1"/>
    <property type="molecule type" value="Genomic_DNA"/>
</dbReference>
<dbReference type="InterPro" id="IPR043129">
    <property type="entry name" value="ATPase_NBD"/>
</dbReference>
<dbReference type="RefSeq" id="WP_126350903.1">
    <property type="nucleotide sequence ID" value="NZ_CP086380.1"/>
</dbReference>
<reference evidence="1 2" key="1">
    <citation type="submission" date="2018-12" db="EMBL/GenBank/DDBJ databases">
        <title>Deinococcus radiophilus ATCC 27603 genome sequencing and assembly.</title>
        <authorList>
            <person name="Maclea K.S."/>
            <person name="Maynard C.R."/>
        </authorList>
    </citation>
    <scope>NUCLEOTIDE SEQUENCE [LARGE SCALE GENOMIC DNA]</scope>
    <source>
        <strain evidence="1 2">ATCC 27603</strain>
    </source>
</reference>
<dbReference type="InterPro" id="IPR000600">
    <property type="entry name" value="ROK"/>
</dbReference>
<dbReference type="Proteomes" id="UP000277766">
    <property type="component" value="Unassembled WGS sequence"/>
</dbReference>
<name>A0A3S0JX80_9DEIO</name>
<sequence length="262" mass="27605">MSVVLGVDIGGSGIKAAPVNLDTGELLAERMRIPTPPGAEPDAVLGVLGQLVRHFDHQGSIGVTFPGIVQQGRTLSAANVSKAWVGMDADAFLTRGLGIDFDVHLLNDADAAGLAEARFGAAQGVEGVVLVVTLGTGIGSALLHGGVLVPNTELGHLYLSSRNGKARHAESWASARIREEKELSYEEWGGRVSRYLQHLELLFSPTLFVLGGGISKKADKWLQYIQLQRSEVVPAALKNEAGIVGAAMYAAQHSPTLGEDGR</sequence>
<comment type="caution">
    <text evidence="1">The sequence shown here is derived from an EMBL/GenBank/DDBJ whole genome shotgun (WGS) entry which is preliminary data.</text>
</comment>
<organism evidence="1 2">
    <name type="scientific">Deinococcus radiophilus</name>
    <dbReference type="NCBI Taxonomy" id="32062"/>
    <lineage>
        <taxon>Bacteria</taxon>
        <taxon>Thermotogati</taxon>
        <taxon>Deinococcota</taxon>
        <taxon>Deinococci</taxon>
        <taxon>Deinococcales</taxon>
        <taxon>Deinococcaceae</taxon>
        <taxon>Deinococcus</taxon>
    </lineage>
</organism>
<evidence type="ECO:0000313" key="1">
    <source>
        <dbReference type="EMBL" id="RTR30875.1"/>
    </source>
</evidence>
<proteinExistence type="predicted"/>
<keyword evidence="2" id="KW-1185">Reference proteome</keyword>